<dbReference type="PANTHER" id="PTHR32305">
    <property type="match status" value="1"/>
</dbReference>
<dbReference type="SUPFAM" id="SSF51294">
    <property type="entry name" value="Hedgehog/intein (Hint) domain"/>
    <property type="match status" value="1"/>
</dbReference>
<dbReference type="SUPFAM" id="SSF69318">
    <property type="entry name" value="Integrin alpha N-terminal domain"/>
    <property type="match status" value="2"/>
</dbReference>
<dbReference type="InterPro" id="IPR022045">
    <property type="entry name" value="TcdB_toxin_mid/N"/>
</dbReference>
<dbReference type="Pfam" id="PF07591">
    <property type="entry name" value="PT-HINT"/>
    <property type="match status" value="1"/>
</dbReference>
<dbReference type="InterPro" id="IPR036844">
    <property type="entry name" value="Hint_dom_sf"/>
</dbReference>
<evidence type="ECO:0000256" key="4">
    <source>
        <dbReference type="ARBA" id="ARBA00022737"/>
    </source>
</evidence>
<dbReference type="Gene3D" id="2.180.10.10">
    <property type="entry name" value="RHS repeat-associated core"/>
    <property type="match status" value="2"/>
</dbReference>
<keyword evidence="6" id="KW-1133">Transmembrane helix</keyword>
<name>A0ABW9RLZ0_9BACT</name>
<feature type="domain" description="GIY-YIG" evidence="7">
    <location>
        <begin position="2059"/>
        <end position="2133"/>
    </location>
</feature>
<evidence type="ECO:0000256" key="3">
    <source>
        <dbReference type="ARBA" id="ARBA00022729"/>
    </source>
</evidence>
<reference evidence="8 9" key="1">
    <citation type="submission" date="2019-02" db="EMBL/GenBank/DDBJ databases">
        <authorList>
            <person name="Goldberg S.R."/>
            <person name="Haltli B.A."/>
            <person name="Correa H."/>
            <person name="Russell K.G."/>
        </authorList>
    </citation>
    <scope>NUCLEOTIDE SEQUENCE [LARGE SCALE GENOMIC DNA]</scope>
    <source>
        <strain evidence="8 9">JCM 16186</strain>
    </source>
</reference>
<dbReference type="InterPro" id="IPR030934">
    <property type="entry name" value="Intein_C"/>
</dbReference>
<evidence type="ECO:0000256" key="1">
    <source>
        <dbReference type="ARBA" id="ARBA00004613"/>
    </source>
</evidence>
<evidence type="ECO:0000313" key="9">
    <source>
        <dbReference type="Proteomes" id="UP000798808"/>
    </source>
</evidence>
<dbReference type="Pfam" id="PF03534">
    <property type="entry name" value="SpvB"/>
    <property type="match status" value="1"/>
</dbReference>
<dbReference type="InterPro" id="IPR006530">
    <property type="entry name" value="YD"/>
</dbReference>
<dbReference type="RefSeq" id="WP_155171070.1">
    <property type="nucleotide sequence ID" value="NZ_BAAAFL010000021.1"/>
</dbReference>
<organism evidence="8 9">
    <name type="scientific">Fulvivirga kasyanovii</name>
    <dbReference type="NCBI Taxonomy" id="396812"/>
    <lineage>
        <taxon>Bacteria</taxon>
        <taxon>Pseudomonadati</taxon>
        <taxon>Bacteroidota</taxon>
        <taxon>Cytophagia</taxon>
        <taxon>Cytophagales</taxon>
        <taxon>Fulvivirgaceae</taxon>
        <taxon>Fulvivirga</taxon>
    </lineage>
</organism>
<dbReference type="Pfam" id="PF12256">
    <property type="entry name" value="TcdB_toxin_midN"/>
    <property type="match status" value="1"/>
</dbReference>
<dbReference type="PROSITE" id="PS50164">
    <property type="entry name" value="GIY_YIG"/>
    <property type="match status" value="1"/>
</dbReference>
<dbReference type="PROSITE" id="PS50818">
    <property type="entry name" value="INTEIN_C_TER"/>
    <property type="match status" value="1"/>
</dbReference>
<dbReference type="SMART" id="SM00306">
    <property type="entry name" value="HintN"/>
    <property type="match status" value="1"/>
</dbReference>
<evidence type="ECO:0000256" key="5">
    <source>
        <dbReference type="ARBA" id="ARBA00023026"/>
    </source>
</evidence>
<protein>
    <recommendedName>
        <fullName evidence="7">GIY-YIG domain-containing protein</fullName>
    </recommendedName>
</protein>
<dbReference type="InterPro" id="IPR013517">
    <property type="entry name" value="FG-GAP"/>
</dbReference>
<keyword evidence="9" id="KW-1185">Reference proteome</keyword>
<dbReference type="InterPro" id="IPR028994">
    <property type="entry name" value="Integrin_alpha_N"/>
</dbReference>
<gene>
    <name evidence="8" type="ORF">E1163_08785</name>
</gene>
<dbReference type="Pfam" id="PF25023">
    <property type="entry name" value="TEN_YD-shell"/>
    <property type="match status" value="1"/>
</dbReference>
<comment type="subcellular location">
    <subcellularLocation>
        <location evidence="1">Secreted</location>
    </subcellularLocation>
</comment>
<keyword evidence="4" id="KW-0677">Repeat</keyword>
<dbReference type="InterPro" id="IPR000305">
    <property type="entry name" value="GIY-YIG_endonuc"/>
</dbReference>
<dbReference type="PROSITE" id="PS50817">
    <property type="entry name" value="INTEIN_N_TER"/>
    <property type="match status" value="1"/>
</dbReference>
<sequence>MRRNHFFTGKTITLAISGVLISLFLSFMFIETGEDATTDPPFYPGALQGTFQVNSSGAATYNIPISVPPGIGKVAPKLAVAYTSNSGNGLLGMGFSMNGLASIQRTGATIAQDGFTGSVNYDDLDRFALNGSRLINTAGAYGADGSIYHTENESWKKVTAFGSCGSGPCRFEVITKKGYKLEYGGTEDAQVQSTSGKGIRVWALNKATDLAGNYMTFEYHQDAENGSYLLSEIQYTGNENTGLAPQRSVRFFYEDRTDVEERYEAGGVVRTTKRLTQISTYVDNTNVLNYLLDYTYSPATGRSQLVHIRECDAQQQCLPATEFSWQGGSPLRFTTPNVLAKQIKTGQLMPMDINGDGLIDFANVNHIGSEVNPTQINAYLSDGETFVTSDSINFSNDNGGAFYAVDRNGDGLGDLIKVSKSDGLTVTTFISNGKGFDPPADYVAPDTINFGSETNAFLEPADLNGDGLTDLVYGVIVSCSGDESQVRVINFLSTASGAGYQPEPSQTLTISSGCGAFNTLDVNGDGMSDLVYVLKDNYSKPFEVTPLFSSEGKSYVQGETQSFPFYKASGGDLLASDVNGDGNSELVYAYLGTDSLYLTTYFSTGAGFIPKSQSQKYPGSGWLMAAESNGDNHTDLLYVVSSNTDAFEYISYLSDGEAFQPGVPLVFDDVRAGLNPMPMDVNGDGLTDLLLTETLSGVTPHFQFTRILADTPYPDLVDSIDNGIGGLLEVAYKPLTDKQVYQMDQSLSAQGTYPVNSLLNRVTGETVTIGAATTPTVGAITSIMNVTLPSYAVANYVQTDGRGARYPYSYSYAGARVDRNGRGWLGFQRQTMTDSSAQNITHTYYRQPFPLSGKTDSSATYSLEGQILNKNQLGYEVKEQAVTGGTLYQVNQTRSRTYFYDDGRYAYTIATDYEYDDFGNVHLITDKGDTATATTLYTQNQYQNDTVNWRIGYLTQSFSGPAPDWSDTLSLMTMSYDPETQWVKNKQYWANASQWIDTSYVYDAYGNSRYIIDQAGDTTEIQYESVYHTFPSRRITPPNQWGNRLTTVLEFDPRFGKIKSVTDPNGSTINLFLDNLGRVSELQGPNPEGQMVSLAQISYLPNDVGYITQRKTLLNWEGTAWKQAKTYYDGLIRSYEKQTFGQDGLAVLQQIVYNSNDQVTARSLPYFQDSTAYWVWLEYDAADRIKQVSIPKDDQDSLITKVQYAGKSVVVTHSVGTEDEASMTLSYDYYNSSRKYTTEVNANNEQTLVYYDLLGRPYQITDPQNIETQIEYDGQGRMTKLIDASLGTNYFRYNDLNRKRQIITANQDTIEVYEDALGRPLRKQTSAGQNIQYQYDLKDHLNTQGQLAKVIIEPGFYYTYTYDRLGNPDSTTLYLDRESYTQVQTYNPDQSVASLVFPDEAVQSYHYTPEGLLESITLLDAGASASTSQSLIQYQQYDARNEVLKALYGNQVSEQYAYSPIGKLISYSLKQGSGASISDKRYQWNDALQIHTINDLVDPAYDQTYTYDPTGRLLTAEGIYGNKTYAYDHSGNLTLKDGTIFSYENYQVMLGTSQANATDTIFAAQYDPIGNRKLSQVNEGGHTASYVYQYDAFNQLRQVEKDGRLLYTYLYDHEGRRVRKTNFTSNVISTYASPNFEVTQYADSTVYTKNILNEDGLIATISQQKSSTDRAVQEVDRSTGLPQSGTLYFHQDHIGNTRLTTSGQGTVSSQLEYLPYGQIYQPESSGPDNFRYKFGGKELDEGGGLYYFNARYYDPVTGRFITSDTQLGGHPWQADVLNRYAYVLNNPIKYNDPSGHSVAGDILMGVTVAVTAVAEVGVAVATAGAAIPEEVAMDAGAVVAVGAEATAEVGIEAGIDAGIETGADALAEVGTDAAGSAIGETSSADIIGGGSADMFGNDAVDGATESLSGCDCGVTNEQGESMCFVAGTLVQTEHGLVSIDSIRKGDLVWTWNEARGTDELNAVTETSQREAHRLIEIYLAGDTITATPEHPFWTQRGWKPALWLNSDDTLGTADGQVQVVRGTSLVSDSRIVYNFTVEHQHNYRVSTAGVLVHNVGGCNTNVVYQGTDAQGNVRYIGITNRPPEKRFAEHGRSGSPRSTLDYSVINGSTNLSRTDARVQEQTLINQYGMKKNGGALENRINSIAPKHWNKHGIQ</sequence>
<dbReference type="Gene3D" id="2.170.16.10">
    <property type="entry name" value="Hedgehog/Intein (Hint) domain"/>
    <property type="match status" value="1"/>
</dbReference>
<dbReference type="EMBL" id="SMLW01000476">
    <property type="protein sequence ID" value="MTI25033.1"/>
    <property type="molecule type" value="Genomic_DNA"/>
</dbReference>
<evidence type="ECO:0000256" key="2">
    <source>
        <dbReference type="ARBA" id="ARBA00022525"/>
    </source>
</evidence>
<accession>A0ABW9RLZ0</accession>
<dbReference type="InterPro" id="IPR006141">
    <property type="entry name" value="Intein_N"/>
</dbReference>
<dbReference type="InterPro" id="IPR003587">
    <property type="entry name" value="Hint_dom_N"/>
</dbReference>
<keyword evidence="5" id="KW-0843">Virulence</keyword>
<dbReference type="InterPro" id="IPR022385">
    <property type="entry name" value="Rhs_assc_core"/>
</dbReference>
<keyword evidence="6" id="KW-0472">Membrane</keyword>
<dbReference type="PANTHER" id="PTHR32305:SF15">
    <property type="entry name" value="PROTEIN RHSA-RELATED"/>
    <property type="match status" value="1"/>
</dbReference>
<feature type="transmembrane region" description="Helical" evidence="6">
    <location>
        <begin position="12"/>
        <end position="30"/>
    </location>
</feature>
<dbReference type="NCBIfam" id="TIGR03696">
    <property type="entry name" value="Rhs_assc_core"/>
    <property type="match status" value="1"/>
</dbReference>
<dbReference type="InterPro" id="IPR050708">
    <property type="entry name" value="T6SS_VgrG/RHS"/>
</dbReference>
<evidence type="ECO:0000259" key="7">
    <source>
        <dbReference type="PROSITE" id="PS50164"/>
    </source>
</evidence>
<dbReference type="Pfam" id="PF13517">
    <property type="entry name" value="FG-GAP_3"/>
    <property type="match status" value="1"/>
</dbReference>
<evidence type="ECO:0000313" key="8">
    <source>
        <dbReference type="EMBL" id="MTI25033.1"/>
    </source>
</evidence>
<dbReference type="CDD" id="cd00081">
    <property type="entry name" value="Hint"/>
    <property type="match status" value="1"/>
</dbReference>
<dbReference type="NCBIfam" id="TIGR01643">
    <property type="entry name" value="YD_repeat_2x"/>
    <property type="match status" value="1"/>
</dbReference>
<dbReference type="InterPro" id="IPR003284">
    <property type="entry name" value="Sal_SpvB"/>
</dbReference>
<keyword evidence="6" id="KW-0812">Transmembrane</keyword>
<proteinExistence type="predicted"/>
<dbReference type="Proteomes" id="UP000798808">
    <property type="component" value="Unassembled WGS sequence"/>
</dbReference>
<keyword evidence="2" id="KW-0964">Secreted</keyword>
<evidence type="ECO:0000256" key="6">
    <source>
        <dbReference type="SAM" id="Phobius"/>
    </source>
</evidence>
<keyword evidence="3" id="KW-0732">Signal</keyword>
<comment type="caution">
    <text evidence="8">The sequence shown here is derived from an EMBL/GenBank/DDBJ whole genome shotgun (WGS) entry which is preliminary data.</text>
</comment>
<dbReference type="InterPro" id="IPR056823">
    <property type="entry name" value="TEN-like_YD-shell"/>
</dbReference>